<reference evidence="7" key="1">
    <citation type="submission" date="2021-01" db="EMBL/GenBank/DDBJ databases">
        <authorList>
            <person name="Corre E."/>
            <person name="Pelletier E."/>
            <person name="Niang G."/>
            <person name="Scheremetjew M."/>
            <person name="Finn R."/>
            <person name="Kale V."/>
            <person name="Holt S."/>
            <person name="Cochrane G."/>
            <person name="Meng A."/>
            <person name="Brown T."/>
            <person name="Cohen L."/>
        </authorList>
    </citation>
    <scope>NUCLEOTIDE SEQUENCE</scope>
    <source>
        <strain evidence="7">CCMP1897</strain>
    </source>
</reference>
<dbReference type="PANTHER" id="PTHR48277">
    <property type="entry name" value="MITOCHONDRIAL RIBOSOMAL PROTEIN S5"/>
    <property type="match status" value="1"/>
</dbReference>
<dbReference type="FunFam" id="3.30.230.10:FF:000002">
    <property type="entry name" value="30S ribosomal protein S5"/>
    <property type="match status" value="1"/>
</dbReference>
<dbReference type="AlphaFoldDB" id="A0A7S3XDQ7"/>
<dbReference type="Gene3D" id="3.30.160.20">
    <property type="match status" value="1"/>
</dbReference>
<dbReference type="InterPro" id="IPR014721">
    <property type="entry name" value="Ribsml_uS5_D2-typ_fold_subgr"/>
</dbReference>
<accession>A0A7S3XDQ7</accession>
<evidence type="ECO:0000256" key="4">
    <source>
        <dbReference type="PROSITE-ProRule" id="PRU00268"/>
    </source>
</evidence>
<dbReference type="Pfam" id="PF03719">
    <property type="entry name" value="Ribosomal_S5_C"/>
    <property type="match status" value="1"/>
</dbReference>
<proteinExistence type="inferred from homology"/>
<dbReference type="InterPro" id="IPR005324">
    <property type="entry name" value="Ribosomal_uS5_C"/>
</dbReference>
<dbReference type="EMBL" id="HBIS01006029">
    <property type="protein sequence ID" value="CAE0611604.1"/>
    <property type="molecule type" value="Transcribed_RNA"/>
</dbReference>
<sequence length="246" mass="26763">MAMALAAKRAISTAMAMRKGSETCGTVTWVRGFAAETGPVQTEDARVRMQNVDVERMFASGKKAQKTFLDNLLKVEPYAPSQERKENALPMRVIHVNRTCKVTKGGGNFRFAALVVVGNKKGGAGFGSGKGNEVPIAIEKAYAKAAKNLYQFDLYRAHTIFRRSDASYCKTKAVLMPAPLGTGIGANETIACICELAGIKDLRAKIVGSHHPHNTVKAVFKALENIEHPEIVARRRGLVAIEQMDF</sequence>
<evidence type="ECO:0000256" key="2">
    <source>
        <dbReference type="ARBA" id="ARBA00022980"/>
    </source>
</evidence>
<dbReference type="PANTHER" id="PTHR48277:SF1">
    <property type="entry name" value="MITOCHONDRIAL RIBOSOMAL PROTEIN S5"/>
    <property type="match status" value="1"/>
</dbReference>
<comment type="similarity">
    <text evidence="1 5">Belongs to the universal ribosomal protein uS5 family.</text>
</comment>
<protein>
    <recommendedName>
        <fullName evidence="6">S5 DRBM domain-containing protein</fullName>
    </recommendedName>
</protein>
<dbReference type="InterPro" id="IPR013810">
    <property type="entry name" value="Ribosomal_uS5_N"/>
</dbReference>
<dbReference type="SUPFAM" id="SSF54768">
    <property type="entry name" value="dsRNA-binding domain-like"/>
    <property type="match status" value="1"/>
</dbReference>
<dbReference type="Pfam" id="PF00333">
    <property type="entry name" value="Ribosomal_S5"/>
    <property type="match status" value="1"/>
</dbReference>
<dbReference type="GO" id="GO:0005840">
    <property type="term" value="C:ribosome"/>
    <property type="evidence" value="ECO:0007669"/>
    <property type="project" value="UniProtKB-KW"/>
</dbReference>
<dbReference type="PROSITE" id="PS50881">
    <property type="entry name" value="S5_DSRBD"/>
    <property type="match status" value="1"/>
</dbReference>
<dbReference type="InterPro" id="IPR000851">
    <property type="entry name" value="Ribosomal_uS5"/>
</dbReference>
<dbReference type="GO" id="GO:1990904">
    <property type="term" value="C:ribonucleoprotein complex"/>
    <property type="evidence" value="ECO:0007669"/>
    <property type="project" value="UniProtKB-UniRule"/>
</dbReference>
<dbReference type="Gene3D" id="3.30.230.10">
    <property type="match status" value="1"/>
</dbReference>
<dbReference type="GO" id="GO:0003723">
    <property type="term" value="F:RNA binding"/>
    <property type="evidence" value="ECO:0007669"/>
    <property type="project" value="InterPro"/>
</dbReference>
<dbReference type="GO" id="GO:0005737">
    <property type="term" value="C:cytoplasm"/>
    <property type="evidence" value="ECO:0007669"/>
    <property type="project" value="UniProtKB-ARBA"/>
</dbReference>
<dbReference type="GO" id="GO:0003735">
    <property type="term" value="F:structural constituent of ribosome"/>
    <property type="evidence" value="ECO:0007669"/>
    <property type="project" value="UniProtKB-UniRule"/>
</dbReference>
<evidence type="ECO:0000256" key="5">
    <source>
        <dbReference type="RuleBase" id="RU003823"/>
    </source>
</evidence>
<gene>
    <name evidence="7" type="ORF">PSAL00342_LOCUS5439</name>
</gene>
<keyword evidence="3 4" id="KW-0687">Ribonucleoprotein</keyword>
<dbReference type="GO" id="GO:0006412">
    <property type="term" value="P:translation"/>
    <property type="evidence" value="ECO:0007669"/>
    <property type="project" value="InterPro"/>
</dbReference>
<feature type="domain" description="S5 DRBM" evidence="6">
    <location>
        <begin position="89"/>
        <end position="152"/>
    </location>
</feature>
<evidence type="ECO:0000259" key="6">
    <source>
        <dbReference type="PROSITE" id="PS50881"/>
    </source>
</evidence>
<keyword evidence="2 4" id="KW-0689">Ribosomal protein</keyword>
<dbReference type="SUPFAM" id="SSF54211">
    <property type="entry name" value="Ribosomal protein S5 domain 2-like"/>
    <property type="match status" value="1"/>
</dbReference>
<name>A0A7S3XDQ7_9CHLO</name>
<evidence type="ECO:0000256" key="1">
    <source>
        <dbReference type="ARBA" id="ARBA00008945"/>
    </source>
</evidence>
<organism evidence="7">
    <name type="scientific">Picocystis salinarum</name>
    <dbReference type="NCBI Taxonomy" id="88271"/>
    <lineage>
        <taxon>Eukaryota</taxon>
        <taxon>Viridiplantae</taxon>
        <taxon>Chlorophyta</taxon>
        <taxon>Picocystophyceae</taxon>
        <taxon>Picocystales</taxon>
        <taxon>Picocystaceae</taxon>
        <taxon>Picocystis</taxon>
    </lineage>
</organism>
<evidence type="ECO:0000313" key="7">
    <source>
        <dbReference type="EMBL" id="CAE0611604.1"/>
    </source>
</evidence>
<dbReference type="InterPro" id="IPR020568">
    <property type="entry name" value="Ribosomal_Su5_D2-typ_SF"/>
</dbReference>
<evidence type="ECO:0000256" key="3">
    <source>
        <dbReference type="ARBA" id="ARBA00023274"/>
    </source>
</evidence>